<accession>A0ABR2IRC2</accession>
<proteinExistence type="inferred from homology"/>
<evidence type="ECO:0000256" key="1">
    <source>
        <dbReference type="ARBA" id="ARBA00038101"/>
    </source>
</evidence>
<dbReference type="PROSITE" id="PS50011">
    <property type="entry name" value="PROTEIN_KINASE_DOM"/>
    <property type="match status" value="1"/>
</dbReference>
<feature type="domain" description="Protein kinase" evidence="2">
    <location>
        <begin position="219"/>
        <end position="554"/>
    </location>
</feature>
<dbReference type="SMART" id="SM00028">
    <property type="entry name" value="TPR"/>
    <property type="match status" value="3"/>
</dbReference>
<comment type="similarity">
    <text evidence="1">Belongs to the sel-1 family.</text>
</comment>
<dbReference type="SUPFAM" id="SSF56112">
    <property type="entry name" value="Protein kinase-like (PK-like)"/>
    <property type="match status" value="1"/>
</dbReference>
<sequence length="1150" mass="136729">MERIPFQDIPEEYEEMKNQIFKKTLDIVPLYSKFKFSYINLSIYNETNANNNNFNNPKQEENDILYSYLKRYRFIVYHIPDLKKINDNDTKNLAKCAIICVEEICLIIEFDSPSIVLETIDKLKKKGNICISTKESDDIIEEINSYYYYFINKIKNNIFVKATIKPMSLFIIRRFFYPTDYFRDPSFFIFDLNKKSKEQEMKEILVNISESHNLTETDYDQVSAINKLAKFKYRRNENFNFKFNANDFIILRIINSKDGAFFKLVIHIKKLHVFMMKEIFKEFEHEDNFVRHYSHHCITKFYGFVTKNSKTVGYIYEFLSNGTLNSLIKHHSSQINENFILLTIIRLCQAIEYLHSNSLIHRDIKTDNIILDHDFIPYLSDFETIRDLTDDEIITMDFGSENFMSPEQFKGDPISYSSDIYSFGIVIKTLLKQCQNEIFVNGGIAKLCSQIYESCVKDSPDERITIVNIKIIIKNYINSIDFSYLYEIYLLNKMNVINFTLEFISLNEDDCENKFIYRAIQNFNSFYSFLLNNPSESDQANEIGNMFFQNNDYLKAKKYYKMSADMKNSDGQVNYGILYYYGKGVKQDFLEAKKNFELAADQNNISAYNYLGNLYENGLGVQKNYFKAEKYYQLSAKQKDQHGLTYLGNIYFNGYVGKDYLKAKYCFELAAAQNNLDANYYLGKMYYYGFGVRIDYKKAIEYLEIVSHINSYASRLLGKIYFQGKGAQPDYMKAKHYFELSASLNDSEAMVKLGKMYLEGKGVEKNLLKAKEYYELAIKYKNPNAMYFLSQFYSTEDSLGIDVSKSINCLLKCIQIHFEKHNLFRPLTKNYFSTFLYNKYFYHSNNDLGLIYLIEFQDIEKADKYIKEAAYGEYPFGQSNLGLLNYFYYHNLFHAKYMFQKASKQKFAIAEYNLGFLYEQSNIIEESIEMYIKASNDEDEPFIFRNKSYEDKRLNISKAFIICFTDLKLTFYYLSVSDYQESKKYFIKSFSKFFMNEKSEYYKNEVFTYFKEFICELPLFKMIEQQNFEKNNNQEKIDQFYIKEKEVFIPQPKNNFIYNGNDKKHENDEEGDSCRKERYFNDLEQFFEFAISNYKEFFITSIKQILQEMDKKLYTPPYRILFGRINIIKPKKQENGIKGINECFYDGFFE</sequence>
<dbReference type="InterPro" id="IPR050767">
    <property type="entry name" value="Sel1_AlgK"/>
</dbReference>
<dbReference type="InterPro" id="IPR008271">
    <property type="entry name" value="Ser/Thr_kinase_AS"/>
</dbReference>
<dbReference type="SUPFAM" id="SSF81901">
    <property type="entry name" value="HCP-like"/>
    <property type="match status" value="3"/>
</dbReference>
<dbReference type="Gene3D" id="1.25.40.10">
    <property type="entry name" value="Tetratricopeptide repeat domain"/>
    <property type="match status" value="2"/>
</dbReference>
<dbReference type="InterPro" id="IPR011990">
    <property type="entry name" value="TPR-like_helical_dom_sf"/>
</dbReference>
<dbReference type="SMART" id="SM00671">
    <property type="entry name" value="SEL1"/>
    <property type="match status" value="10"/>
</dbReference>
<comment type="caution">
    <text evidence="3">The sequence shown here is derived from an EMBL/GenBank/DDBJ whole genome shotgun (WGS) entry which is preliminary data.</text>
</comment>
<dbReference type="PANTHER" id="PTHR11102">
    <property type="entry name" value="SEL-1-LIKE PROTEIN"/>
    <property type="match status" value="1"/>
</dbReference>
<dbReference type="SMART" id="SM00220">
    <property type="entry name" value="S_TKc"/>
    <property type="match status" value="1"/>
</dbReference>
<dbReference type="InterPro" id="IPR006597">
    <property type="entry name" value="Sel1-like"/>
</dbReference>
<name>A0ABR2IRC2_9EUKA</name>
<organism evidence="3 4">
    <name type="scientific">Tritrichomonas musculus</name>
    <dbReference type="NCBI Taxonomy" id="1915356"/>
    <lineage>
        <taxon>Eukaryota</taxon>
        <taxon>Metamonada</taxon>
        <taxon>Parabasalia</taxon>
        <taxon>Tritrichomonadida</taxon>
        <taxon>Tritrichomonadidae</taxon>
        <taxon>Tritrichomonas</taxon>
    </lineage>
</organism>
<dbReference type="InterPro" id="IPR019734">
    <property type="entry name" value="TPR_rpt"/>
</dbReference>
<dbReference type="Pfam" id="PF07714">
    <property type="entry name" value="PK_Tyr_Ser-Thr"/>
    <property type="match status" value="1"/>
</dbReference>
<gene>
    <name evidence="3" type="ORF">M9Y10_010086</name>
</gene>
<dbReference type="InterPro" id="IPR011009">
    <property type="entry name" value="Kinase-like_dom_sf"/>
</dbReference>
<keyword evidence="4" id="KW-1185">Reference proteome</keyword>
<evidence type="ECO:0000313" key="4">
    <source>
        <dbReference type="Proteomes" id="UP001470230"/>
    </source>
</evidence>
<protein>
    <recommendedName>
        <fullName evidence="2">Protein kinase domain-containing protein</fullName>
    </recommendedName>
</protein>
<dbReference type="Proteomes" id="UP001470230">
    <property type="component" value="Unassembled WGS sequence"/>
</dbReference>
<dbReference type="Pfam" id="PF08238">
    <property type="entry name" value="Sel1"/>
    <property type="match status" value="7"/>
</dbReference>
<dbReference type="Gene3D" id="1.10.510.10">
    <property type="entry name" value="Transferase(Phosphotransferase) domain 1"/>
    <property type="match status" value="1"/>
</dbReference>
<evidence type="ECO:0000259" key="2">
    <source>
        <dbReference type="PROSITE" id="PS50011"/>
    </source>
</evidence>
<dbReference type="InterPro" id="IPR000719">
    <property type="entry name" value="Prot_kinase_dom"/>
</dbReference>
<dbReference type="EMBL" id="JAPFFF010000015">
    <property type="protein sequence ID" value="KAK8867114.1"/>
    <property type="molecule type" value="Genomic_DNA"/>
</dbReference>
<dbReference type="InterPro" id="IPR001245">
    <property type="entry name" value="Ser-Thr/Tyr_kinase_cat_dom"/>
</dbReference>
<dbReference type="PANTHER" id="PTHR11102:SF147">
    <property type="entry name" value="SEL1L ADAPTOR SUBUNIT OF ERAD E3 UBIQUITIN LIGASE"/>
    <property type="match status" value="1"/>
</dbReference>
<evidence type="ECO:0000313" key="3">
    <source>
        <dbReference type="EMBL" id="KAK8867114.1"/>
    </source>
</evidence>
<dbReference type="PROSITE" id="PS00108">
    <property type="entry name" value="PROTEIN_KINASE_ST"/>
    <property type="match status" value="1"/>
</dbReference>
<reference evidence="3 4" key="1">
    <citation type="submission" date="2024-04" db="EMBL/GenBank/DDBJ databases">
        <title>Tritrichomonas musculus Genome.</title>
        <authorList>
            <person name="Alves-Ferreira E."/>
            <person name="Grigg M."/>
            <person name="Lorenzi H."/>
            <person name="Galac M."/>
        </authorList>
    </citation>
    <scope>NUCLEOTIDE SEQUENCE [LARGE SCALE GENOMIC DNA]</scope>
    <source>
        <strain evidence="3 4">EAF2021</strain>
    </source>
</reference>